<feature type="compositionally biased region" description="Low complexity" evidence="1">
    <location>
        <begin position="424"/>
        <end position="435"/>
    </location>
</feature>
<proteinExistence type="predicted"/>
<feature type="compositionally biased region" description="Low complexity" evidence="1">
    <location>
        <begin position="397"/>
        <end position="415"/>
    </location>
</feature>
<feature type="compositionally biased region" description="Basic and acidic residues" evidence="1">
    <location>
        <begin position="574"/>
        <end position="583"/>
    </location>
</feature>
<evidence type="ECO:0000313" key="2">
    <source>
        <dbReference type="EMBL" id="GIG06936.1"/>
    </source>
</evidence>
<feature type="compositionally biased region" description="Basic and acidic residues" evidence="1">
    <location>
        <begin position="693"/>
        <end position="715"/>
    </location>
</feature>
<feature type="region of interest" description="Disordered" evidence="1">
    <location>
        <begin position="836"/>
        <end position="887"/>
    </location>
</feature>
<dbReference type="EMBL" id="BONI01000028">
    <property type="protein sequence ID" value="GIG06936.1"/>
    <property type="molecule type" value="Genomic_DNA"/>
</dbReference>
<reference evidence="2 3" key="1">
    <citation type="submission" date="2021-01" db="EMBL/GenBank/DDBJ databases">
        <title>Whole genome shotgun sequence of Catellatospora coxensis NBRC 107359.</title>
        <authorList>
            <person name="Komaki H."/>
            <person name="Tamura T."/>
        </authorList>
    </citation>
    <scope>NUCLEOTIDE SEQUENCE [LARGE SCALE GENOMIC DNA]</scope>
    <source>
        <strain evidence="2 3">NBRC 107359</strain>
    </source>
</reference>
<name>A0A8J3L1L2_9ACTN</name>
<keyword evidence="3" id="KW-1185">Reference proteome</keyword>
<gene>
    <name evidence="2" type="ORF">Cco03nite_36360</name>
</gene>
<comment type="caution">
    <text evidence="2">The sequence shown here is derived from an EMBL/GenBank/DDBJ whole genome shotgun (WGS) entry which is preliminary data.</text>
</comment>
<evidence type="ECO:0008006" key="4">
    <source>
        <dbReference type="Google" id="ProtNLM"/>
    </source>
</evidence>
<feature type="compositionally biased region" description="Pro residues" evidence="1">
    <location>
        <begin position="377"/>
        <end position="386"/>
    </location>
</feature>
<dbReference type="RefSeq" id="WP_203693280.1">
    <property type="nucleotide sequence ID" value="NZ_BONI01000028.1"/>
</dbReference>
<feature type="compositionally biased region" description="Pro residues" evidence="1">
    <location>
        <begin position="343"/>
        <end position="356"/>
    </location>
</feature>
<feature type="compositionally biased region" description="Basic and acidic residues" evidence="1">
    <location>
        <begin position="594"/>
        <end position="603"/>
    </location>
</feature>
<sequence>MALVRVYCGIASTAPEVDAGDNLAAAVNRLTVAVVDDSGRLLEFCVINDDPTGYALVTSLLAERFGASTMVMVAADSDDQQVISLLAASGRAIAYTDDESADDFADRFADDESLDEVNSSPDERRAVGLARALQAGVLSAVVGPAPREFVAFKPVLAAHAALAVGRHAAAVALREVLRELYPAALRAYPDPAAPVALAVLEALPEPGMLAGQSGSRNRDNGATAETVAARLVADGVCDSGTALEAVTALRVAIAETRRTGVGKQLTAAVAESVRHSVAAVRASDAAGLALIDTLADRMAPLPAAAPAQPVRRTGVTVTSAPPAMAAATGARRRVQPTAVTPAPAQPRPVQAPPTAPEPVSATPLAPPPVERPAWAPAMPPVPPGFEPTPITGTPIVATPAAARQEAPAAPTRQAPTPIPPRQAPIPAQRASRPPADAGKPFVPTLTNAAISSERAARGFNQAPSADLPDETLEQGHLGYQQPAADLADPAPRGYQQHAEPPTEAPRGYQQHPAEPADPAPRGYQQHADQPNDTPRGYQQPAADLPADRARRGGYQQPAEPVNERAPRGGYQPPSRDRDDDRAPRGYQPSAAERLANELAERARSGFQQDNLRDTGEQPRYNGPSATDVPSDITRMPADPLGMPPQPPAAPAGSRANWPLNPEPEEPARPADGRITPPWLDDDLVLPESPALRLVDEPARRNGRGGRDEPPLRLVDDSALTGARPKPRRTERASSPAAGEDDDLLIFASVSSAWFSGPSNDTETTWNSTMDSGWRAAEQAARPQVGNDTTAGLPRRVPQANLVPGSTPEREERPLRIVRDAAGIAAHTSNYFRGWRRGNQELGGGPGQGGFAVGGRPGRESANGWDFTREQDSRDDRDDYNYRAANYR</sequence>
<evidence type="ECO:0000313" key="3">
    <source>
        <dbReference type="Proteomes" id="UP000630887"/>
    </source>
</evidence>
<accession>A0A8J3L1L2</accession>
<feature type="region of interest" description="Disordered" evidence="1">
    <location>
        <begin position="312"/>
        <end position="442"/>
    </location>
</feature>
<protein>
    <recommendedName>
        <fullName evidence="4">Transposase</fullName>
    </recommendedName>
</protein>
<feature type="compositionally biased region" description="Gly residues" evidence="1">
    <location>
        <begin position="840"/>
        <end position="855"/>
    </location>
</feature>
<feature type="compositionally biased region" description="Low complexity" evidence="1">
    <location>
        <begin position="482"/>
        <end position="491"/>
    </location>
</feature>
<dbReference type="Proteomes" id="UP000630887">
    <property type="component" value="Unassembled WGS sequence"/>
</dbReference>
<feature type="region of interest" description="Disordered" evidence="1">
    <location>
        <begin position="775"/>
        <end position="811"/>
    </location>
</feature>
<dbReference type="AlphaFoldDB" id="A0A8J3L1L2"/>
<feature type="compositionally biased region" description="Basic and acidic residues" evidence="1">
    <location>
        <begin position="866"/>
        <end position="880"/>
    </location>
</feature>
<evidence type="ECO:0000256" key="1">
    <source>
        <dbReference type="SAM" id="MobiDB-lite"/>
    </source>
</evidence>
<feature type="region of interest" description="Disordered" evidence="1">
    <location>
        <begin position="461"/>
        <end position="742"/>
    </location>
</feature>
<organism evidence="2 3">
    <name type="scientific">Catellatospora coxensis</name>
    <dbReference type="NCBI Taxonomy" id="310354"/>
    <lineage>
        <taxon>Bacteria</taxon>
        <taxon>Bacillati</taxon>
        <taxon>Actinomycetota</taxon>
        <taxon>Actinomycetes</taxon>
        <taxon>Micromonosporales</taxon>
        <taxon>Micromonosporaceae</taxon>
        <taxon>Catellatospora</taxon>
    </lineage>
</organism>
<feature type="compositionally biased region" description="Low complexity" evidence="1">
    <location>
        <begin position="312"/>
        <end position="342"/>
    </location>
</feature>